<name>A0A9C7G964_9BACI</name>
<gene>
    <name evidence="12" type="primary">mro</name>
    <name evidence="12" type="ORF">NEOCIP111885_01559</name>
</gene>
<dbReference type="GO" id="GO:0004034">
    <property type="term" value="F:aldose 1-epimerase activity"/>
    <property type="evidence" value="ECO:0007669"/>
    <property type="project" value="UniProtKB-EC"/>
</dbReference>
<organism evidence="12 13">
    <name type="scientific">Pseudoneobacillus rhizosphaerae</name>
    <dbReference type="NCBI Taxonomy" id="2880968"/>
    <lineage>
        <taxon>Bacteria</taxon>
        <taxon>Bacillati</taxon>
        <taxon>Bacillota</taxon>
        <taxon>Bacilli</taxon>
        <taxon>Bacillales</taxon>
        <taxon>Bacillaceae</taxon>
        <taxon>Pseudoneobacillus</taxon>
    </lineage>
</organism>
<dbReference type="PROSITE" id="PS00545">
    <property type="entry name" value="ALDOSE_1_EPIMERASE"/>
    <property type="match status" value="1"/>
</dbReference>
<dbReference type="PANTHER" id="PTHR10091:SF0">
    <property type="entry name" value="GALACTOSE MUTAROTASE"/>
    <property type="match status" value="1"/>
</dbReference>
<comment type="caution">
    <text evidence="12">The sequence shown here is derived from an EMBL/GenBank/DDBJ whole genome shotgun (WGS) entry which is preliminary data.</text>
</comment>
<dbReference type="NCBIfam" id="NF008277">
    <property type="entry name" value="PRK11055.1"/>
    <property type="match status" value="1"/>
</dbReference>
<dbReference type="GO" id="GO:0005737">
    <property type="term" value="C:cytoplasm"/>
    <property type="evidence" value="ECO:0007669"/>
    <property type="project" value="TreeGrafter"/>
</dbReference>
<comment type="pathway">
    <text evidence="2 8">Carbohydrate metabolism; hexose metabolism.</text>
</comment>
<dbReference type="RefSeq" id="WP_230496123.1">
    <property type="nucleotide sequence ID" value="NZ_CAKJTG010000007.1"/>
</dbReference>
<dbReference type="Gene3D" id="2.70.98.10">
    <property type="match status" value="1"/>
</dbReference>
<protein>
    <recommendedName>
        <fullName evidence="5 8">Aldose 1-epimerase</fullName>
        <ecNumber evidence="4 8">5.1.3.3</ecNumber>
    </recommendedName>
</protein>
<keyword evidence="7 8" id="KW-0119">Carbohydrate metabolism</keyword>
<comment type="similarity">
    <text evidence="3 8">Belongs to the aldose epimerase family.</text>
</comment>
<feature type="binding site" evidence="11">
    <location>
        <begin position="181"/>
        <end position="183"/>
    </location>
    <ligand>
        <name>beta-D-galactose</name>
        <dbReference type="ChEBI" id="CHEBI:27667"/>
    </ligand>
</feature>
<dbReference type="EMBL" id="CAKJTG010000007">
    <property type="protein sequence ID" value="CAG9607867.1"/>
    <property type="molecule type" value="Genomic_DNA"/>
</dbReference>
<evidence type="ECO:0000256" key="6">
    <source>
        <dbReference type="ARBA" id="ARBA00023235"/>
    </source>
</evidence>
<evidence type="ECO:0000313" key="12">
    <source>
        <dbReference type="EMBL" id="CAG9607867.1"/>
    </source>
</evidence>
<evidence type="ECO:0000256" key="4">
    <source>
        <dbReference type="ARBA" id="ARBA00013185"/>
    </source>
</evidence>
<dbReference type="InterPro" id="IPR011013">
    <property type="entry name" value="Gal_mutarotase_sf_dom"/>
</dbReference>
<dbReference type="GO" id="GO:0006006">
    <property type="term" value="P:glucose metabolic process"/>
    <property type="evidence" value="ECO:0007669"/>
    <property type="project" value="TreeGrafter"/>
</dbReference>
<dbReference type="CDD" id="cd09019">
    <property type="entry name" value="galactose_mutarotase_like"/>
    <property type="match status" value="1"/>
</dbReference>
<accession>A0A9C7G964</accession>
<evidence type="ECO:0000256" key="2">
    <source>
        <dbReference type="ARBA" id="ARBA00005028"/>
    </source>
</evidence>
<dbReference type="GO" id="GO:0030246">
    <property type="term" value="F:carbohydrate binding"/>
    <property type="evidence" value="ECO:0007669"/>
    <property type="project" value="InterPro"/>
</dbReference>
<dbReference type="EC" id="5.1.3.3" evidence="4 8"/>
<dbReference type="InterPro" id="IPR015443">
    <property type="entry name" value="Aldose_1-epimerase"/>
</dbReference>
<keyword evidence="13" id="KW-1185">Reference proteome</keyword>
<dbReference type="InterPro" id="IPR047215">
    <property type="entry name" value="Galactose_mutarotase-like"/>
</dbReference>
<evidence type="ECO:0000256" key="1">
    <source>
        <dbReference type="ARBA" id="ARBA00001614"/>
    </source>
</evidence>
<sequence>MELKERVFGYVEGDPVIEYTLSNDLGMSVVCLNYGCVISKIIVPDRDGNCENVVLGFDELEGYLQSPHYFGAIVGRVAGRIKGAAFELDGKVYSLTENQPPNHLHGGEKGFNTVSWKTEKLAVVEDDVVGLKFYYRSPDGEEGYPGNLDTIVTYQLTNQNEFKITYEAKTDQKTVVNLTNHSYFNLSGNMKRDCLEHRLQLDCEHFLELDEDFIPTGRLLEAANTEFDFSKGRLVREGVFSENPQNLLVGKGYDHPLIFKEAGVNAIELRDEESGRCLQVTTDQPCVVFYSGNQLEGSYSIYGKKAQNYLGVCLETQGYPNAIHHPKFPSIVLKPDQTYQTSTSYRFVSRLKTNGKAL</sequence>
<dbReference type="PANTHER" id="PTHR10091">
    <property type="entry name" value="ALDOSE-1-EPIMERASE"/>
    <property type="match status" value="1"/>
</dbReference>
<evidence type="ECO:0000256" key="9">
    <source>
        <dbReference type="PIRSR" id="PIRSR005096-1"/>
    </source>
</evidence>
<evidence type="ECO:0000313" key="13">
    <source>
        <dbReference type="Proteomes" id="UP000789845"/>
    </source>
</evidence>
<dbReference type="AlphaFoldDB" id="A0A9C7G964"/>
<dbReference type="GO" id="GO:0033499">
    <property type="term" value="P:galactose catabolic process via UDP-galactose, Leloir pathway"/>
    <property type="evidence" value="ECO:0007669"/>
    <property type="project" value="TreeGrafter"/>
</dbReference>
<proteinExistence type="inferred from homology"/>
<dbReference type="SUPFAM" id="SSF74650">
    <property type="entry name" value="Galactose mutarotase-like"/>
    <property type="match status" value="1"/>
</dbReference>
<evidence type="ECO:0000256" key="10">
    <source>
        <dbReference type="PIRSR" id="PIRSR005096-2"/>
    </source>
</evidence>
<evidence type="ECO:0000256" key="3">
    <source>
        <dbReference type="ARBA" id="ARBA00006206"/>
    </source>
</evidence>
<comment type="catalytic activity">
    <reaction evidence="1 8">
        <text>alpha-D-glucose = beta-D-glucose</text>
        <dbReference type="Rhea" id="RHEA:10264"/>
        <dbReference type="ChEBI" id="CHEBI:15903"/>
        <dbReference type="ChEBI" id="CHEBI:17925"/>
        <dbReference type="EC" id="5.1.3.3"/>
    </reaction>
</comment>
<evidence type="ECO:0000256" key="7">
    <source>
        <dbReference type="ARBA" id="ARBA00023277"/>
    </source>
</evidence>
<feature type="binding site" evidence="10">
    <location>
        <position position="254"/>
    </location>
    <ligand>
        <name>beta-D-galactose</name>
        <dbReference type="ChEBI" id="CHEBI:27667"/>
    </ligand>
</feature>
<evidence type="ECO:0000256" key="8">
    <source>
        <dbReference type="PIRNR" id="PIRNR005096"/>
    </source>
</evidence>
<dbReference type="Proteomes" id="UP000789845">
    <property type="component" value="Unassembled WGS sequence"/>
</dbReference>
<evidence type="ECO:0000256" key="5">
    <source>
        <dbReference type="ARBA" id="ARBA00014165"/>
    </source>
</evidence>
<dbReference type="PIRSF" id="PIRSF005096">
    <property type="entry name" value="GALM"/>
    <property type="match status" value="1"/>
</dbReference>
<dbReference type="InterPro" id="IPR014718">
    <property type="entry name" value="GH-type_carb-bd"/>
</dbReference>
<dbReference type="InterPro" id="IPR008183">
    <property type="entry name" value="Aldose_1/G6P_1-epimerase"/>
</dbReference>
<feature type="active site" description="Proton acceptor" evidence="9">
    <location>
        <position position="315"/>
    </location>
</feature>
<dbReference type="InterPro" id="IPR018052">
    <property type="entry name" value="Ald1_epimerase_CS"/>
</dbReference>
<reference evidence="12" key="1">
    <citation type="submission" date="2021-10" db="EMBL/GenBank/DDBJ databases">
        <authorList>
            <person name="Criscuolo A."/>
        </authorList>
    </citation>
    <scope>NUCLEOTIDE SEQUENCE</scope>
    <source>
        <strain evidence="12">CIP111885</strain>
    </source>
</reference>
<dbReference type="Pfam" id="PF01263">
    <property type="entry name" value="Aldose_epim"/>
    <property type="match status" value="1"/>
</dbReference>
<feature type="active site" description="Proton donor" evidence="9">
    <location>
        <position position="181"/>
    </location>
</feature>
<evidence type="ECO:0000256" key="11">
    <source>
        <dbReference type="PIRSR" id="PIRSR005096-3"/>
    </source>
</evidence>
<keyword evidence="6 8" id="KW-0413">Isomerase</keyword>